<dbReference type="InterPro" id="IPR051533">
    <property type="entry name" value="WaaL-like"/>
</dbReference>
<feature type="transmembrane region" description="Helical" evidence="5">
    <location>
        <begin position="91"/>
        <end position="108"/>
    </location>
</feature>
<evidence type="ECO:0000259" key="6">
    <source>
        <dbReference type="Pfam" id="PF04932"/>
    </source>
</evidence>
<proteinExistence type="predicted"/>
<feature type="domain" description="O-antigen ligase-related" evidence="6">
    <location>
        <begin position="2"/>
        <end position="73"/>
    </location>
</feature>
<evidence type="ECO:0000256" key="3">
    <source>
        <dbReference type="ARBA" id="ARBA00022989"/>
    </source>
</evidence>
<gene>
    <name evidence="7" type="ORF">METZ01_LOCUS199178</name>
</gene>
<name>A0A382E8A9_9ZZZZ</name>
<evidence type="ECO:0000256" key="4">
    <source>
        <dbReference type="ARBA" id="ARBA00023136"/>
    </source>
</evidence>
<dbReference type="Pfam" id="PF04932">
    <property type="entry name" value="Wzy_C"/>
    <property type="match status" value="1"/>
</dbReference>
<sequence length="136" mass="15558">MKGTSVGLRLSFSINSWDIIQQSPFFGVGTGDFPLEYKKINMVNTPSLPNATNPHNMYILVLVQLGLLGLVSLMSIFYYQMKFSFYASNRLIRDVGFTLPALFLVIMWSDSYLLGHYTTLLFVFFSSFLHKDFEKS</sequence>
<evidence type="ECO:0000313" key="7">
    <source>
        <dbReference type="EMBL" id="SVB46324.1"/>
    </source>
</evidence>
<evidence type="ECO:0000256" key="2">
    <source>
        <dbReference type="ARBA" id="ARBA00022692"/>
    </source>
</evidence>
<dbReference type="AlphaFoldDB" id="A0A382E8A9"/>
<feature type="transmembrane region" description="Helical" evidence="5">
    <location>
        <begin position="114"/>
        <end position="130"/>
    </location>
</feature>
<evidence type="ECO:0000256" key="1">
    <source>
        <dbReference type="ARBA" id="ARBA00004141"/>
    </source>
</evidence>
<comment type="subcellular location">
    <subcellularLocation>
        <location evidence="1">Membrane</location>
        <topology evidence="1">Multi-pass membrane protein</topology>
    </subcellularLocation>
</comment>
<protein>
    <recommendedName>
        <fullName evidence="6">O-antigen ligase-related domain-containing protein</fullName>
    </recommendedName>
</protein>
<dbReference type="EMBL" id="UINC01042971">
    <property type="protein sequence ID" value="SVB46324.1"/>
    <property type="molecule type" value="Genomic_DNA"/>
</dbReference>
<keyword evidence="2 5" id="KW-0812">Transmembrane</keyword>
<dbReference type="GO" id="GO:0016020">
    <property type="term" value="C:membrane"/>
    <property type="evidence" value="ECO:0007669"/>
    <property type="project" value="UniProtKB-SubCell"/>
</dbReference>
<dbReference type="PANTHER" id="PTHR37422:SF13">
    <property type="entry name" value="LIPOPOLYSACCHARIDE BIOSYNTHESIS PROTEIN PA4999-RELATED"/>
    <property type="match status" value="1"/>
</dbReference>
<dbReference type="PANTHER" id="PTHR37422">
    <property type="entry name" value="TEICHURONIC ACID BIOSYNTHESIS PROTEIN TUAE"/>
    <property type="match status" value="1"/>
</dbReference>
<evidence type="ECO:0000256" key="5">
    <source>
        <dbReference type="SAM" id="Phobius"/>
    </source>
</evidence>
<dbReference type="InterPro" id="IPR007016">
    <property type="entry name" value="O-antigen_ligase-rel_domated"/>
</dbReference>
<keyword evidence="4 5" id="KW-0472">Membrane</keyword>
<reference evidence="7" key="1">
    <citation type="submission" date="2018-05" db="EMBL/GenBank/DDBJ databases">
        <authorList>
            <person name="Lanie J.A."/>
            <person name="Ng W.-L."/>
            <person name="Kazmierczak K.M."/>
            <person name="Andrzejewski T.M."/>
            <person name="Davidsen T.M."/>
            <person name="Wayne K.J."/>
            <person name="Tettelin H."/>
            <person name="Glass J.I."/>
            <person name="Rusch D."/>
            <person name="Podicherti R."/>
            <person name="Tsui H.-C.T."/>
            <person name="Winkler M.E."/>
        </authorList>
    </citation>
    <scope>NUCLEOTIDE SEQUENCE</scope>
</reference>
<feature type="transmembrane region" description="Helical" evidence="5">
    <location>
        <begin position="57"/>
        <end position="79"/>
    </location>
</feature>
<accession>A0A382E8A9</accession>
<organism evidence="7">
    <name type="scientific">marine metagenome</name>
    <dbReference type="NCBI Taxonomy" id="408172"/>
    <lineage>
        <taxon>unclassified sequences</taxon>
        <taxon>metagenomes</taxon>
        <taxon>ecological metagenomes</taxon>
    </lineage>
</organism>
<keyword evidence="3 5" id="KW-1133">Transmembrane helix</keyword>